<dbReference type="InterPro" id="IPR019587">
    <property type="entry name" value="Polyketide_cyclase/dehydratase"/>
</dbReference>
<dbReference type="Proteomes" id="UP001139347">
    <property type="component" value="Unassembled WGS sequence"/>
</dbReference>
<comment type="caution">
    <text evidence="1">The sequence shown here is derived from an EMBL/GenBank/DDBJ whole genome shotgun (WGS) entry which is preliminary data.</text>
</comment>
<dbReference type="Pfam" id="PF10604">
    <property type="entry name" value="Polyketide_cyc2"/>
    <property type="match status" value="1"/>
</dbReference>
<reference evidence="1" key="1">
    <citation type="submission" date="2022-04" db="EMBL/GenBank/DDBJ databases">
        <title>Paenibacillus mangrovi sp. nov., a novel endophytic bacterium isolated from bark of Kandelia candel.</title>
        <authorList>
            <person name="Tuo L."/>
        </authorList>
    </citation>
    <scope>NUCLEOTIDE SEQUENCE</scope>
    <source>
        <strain evidence="1">KQZ6P-2</strain>
    </source>
</reference>
<dbReference type="InterPro" id="IPR023393">
    <property type="entry name" value="START-like_dom_sf"/>
</dbReference>
<proteinExistence type="predicted"/>
<evidence type="ECO:0000313" key="2">
    <source>
        <dbReference type="Proteomes" id="UP001139347"/>
    </source>
</evidence>
<dbReference type="AlphaFoldDB" id="A0A9X1WUT2"/>
<accession>A0A9X1WUT2</accession>
<protein>
    <submittedName>
        <fullName evidence="1">SRPBCC family protein</fullName>
    </submittedName>
</protein>
<dbReference type="EMBL" id="JALIRP010000004">
    <property type="protein sequence ID" value="MCJ8012274.1"/>
    <property type="molecule type" value="Genomic_DNA"/>
</dbReference>
<sequence>MKGKFQWKAEIHINASQKRVWEIIDDISLIPKYHPDVAKVILISGQKNRAVGVKYQCNILEGRKGNCIEKVCEYIPNVKVSTFMSEDSWGMHKMLADFVLETTLLPQDNNSTILLFEAFYNPVGFFNKLLNVLWLRRVIKKRSLIVMTGIKRLSENTSIANTYT</sequence>
<organism evidence="1 2">
    <name type="scientific">Paenibacillus mangrovi</name>
    <dbReference type="NCBI Taxonomy" id="2931978"/>
    <lineage>
        <taxon>Bacteria</taxon>
        <taxon>Bacillati</taxon>
        <taxon>Bacillota</taxon>
        <taxon>Bacilli</taxon>
        <taxon>Bacillales</taxon>
        <taxon>Paenibacillaceae</taxon>
        <taxon>Paenibacillus</taxon>
    </lineage>
</organism>
<gene>
    <name evidence="1" type="ORF">MUG84_11070</name>
</gene>
<keyword evidence="2" id="KW-1185">Reference proteome</keyword>
<dbReference type="RefSeq" id="WP_244725083.1">
    <property type="nucleotide sequence ID" value="NZ_JALIRP010000004.1"/>
</dbReference>
<evidence type="ECO:0000313" key="1">
    <source>
        <dbReference type="EMBL" id="MCJ8012274.1"/>
    </source>
</evidence>
<dbReference type="Gene3D" id="3.30.530.20">
    <property type="match status" value="1"/>
</dbReference>
<name>A0A9X1WUT2_9BACL</name>
<dbReference type="SUPFAM" id="SSF55961">
    <property type="entry name" value="Bet v1-like"/>
    <property type="match status" value="1"/>
</dbReference>
<dbReference type="CDD" id="cd07812">
    <property type="entry name" value="SRPBCC"/>
    <property type="match status" value="1"/>
</dbReference>